<organism evidence="3">
    <name type="scientific">Setaria italica</name>
    <name type="common">Foxtail millet</name>
    <name type="synonym">Panicum italicum</name>
    <dbReference type="NCBI Taxonomy" id="4555"/>
    <lineage>
        <taxon>Eukaryota</taxon>
        <taxon>Viridiplantae</taxon>
        <taxon>Streptophyta</taxon>
        <taxon>Embryophyta</taxon>
        <taxon>Tracheophyta</taxon>
        <taxon>Spermatophyta</taxon>
        <taxon>Magnoliopsida</taxon>
        <taxon>Liliopsida</taxon>
        <taxon>Poales</taxon>
        <taxon>Poaceae</taxon>
        <taxon>PACMAD clade</taxon>
        <taxon>Panicoideae</taxon>
        <taxon>Panicodae</taxon>
        <taxon>Paniceae</taxon>
        <taxon>Cenchrinae</taxon>
        <taxon>Setaria</taxon>
    </lineage>
</organism>
<feature type="compositionally biased region" description="Basic and acidic residues" evidence="2">
    <location>
        <begin position="519"/>
        <end position="532"/>
    </location>
</feature>
<feature type="region of interest" description="Disordered" evidence="2">
    <location>
        <begin position="480"/>
        <end position="499"/>
    </location>
</feature>
<dbReference type="AlphaFoldDB" id="A0A368S383"/>
<feature type="compositionally biased region" description="Basic and acidic residues" evidence="2">
    <location>
        <begin position="194"/>
        <end position="216"/>
    </location>
</feature>
<reference evidence="3" key="2">
    <citation type="submission" date="2015-07" db="EMBL/GenBank/DDBJ databases">
        <authorList>
            <person name="Noorani M."/>
        </authorList>
    </citation>
    <scope>NUCLEOTIDE SEQUENCE</scope>
    <source>
        <strain evidence="3">Yugu1</strain>
    </source>
</reference>
<sequence length="656" mass="72794">MATHPRHYQSSQQEQLPLPAAPSLSHFPPPFPSRFVSSARRPYQSIQPPYPMASSAFKSTTRRDLHASSSTTSRSDPPPCPRRSRSRSVSAAPRARGHDSLLQEDYANTRTNPLFDSAASPSPPQQPAGSATAAGGGDAPTRDRGREPLKVGGRGGGGRARSVSVAPQRRDTASAPSVDSAGAVGGRRASRARSVADEVRPYRCSETDTEARDAARKLQSWRSRHSISESKQGGIGGSCSSQGSTTGVGSRQMDETTCLESSTVVSSPGHHLEHAIWQQNHSTVPVDPVLEIPPEFDPDSAEFISDLSDYATEYRKKDVVEIPLDFDTDAAELDSDARNNAAKQHRELMEIPLEFDTDASELVSDIWHHEANQQLGQLEAPLEYDPDTSELAPDITEYTIKLKQSHERARKLRADLAVEEQREQELSRMLKGIVTAPNFSETHKKRPRRKSSIERLKVSRHLAEEALNYFEECVSISTMDSTDFSSPEDHQPNSVLNVQPKSNSRFFHKGRSSFQEPHTPADQHGHHEELDKQTQCSISITGSDVSDGVIFSNTKCHMKFRNNSSEDLDGFDTPRSRSSCFSFTHESIKNVENCDVRQYLGNFGMGNNKELRETRSSYFADDYVSQKVNPDILKDMATFQNRMQYGGFLICNIRTF</sequence>
<evidence type="ECO:0000313" key="3">
    <source>
        <dbReference type="EMBL" id="RCV36310.1"/>
    </source>
</evidence>
<feature type="compositionally biased region" description="Low complexity" evidence="2">
    <location>
        <begin position="238"/>
        <end position="250"/>
    </location>
</feature>
<dbReference type="OrthoDB" id="660305at2759"/>
<evidence type="ECO:0000256" key="2">
    <source>
        <dbReference type="SAM" id="MobiDB-lite"/>
    </source>
</evidence>
<dbReference type="PANTHER" id="PTHR34466:SF3">
    <property type="entry name" value="OS11G0129800 PROTEIN"/>
    <property type="match status" value="1"/>
</dbReference>
<dbReference type="EMBL" id="CM003534">
    <property type="protein sequence ID" value="RCV36310.1"/>
    <property type="molecule type" value="Genomic_DNA"/>
</dbReference>
<feature type="compositionally biased region" description="Low complexity" evidence="2">
    <location>
        <begin position="16"/>
        <end position="26"/>
    </location>
</feature>
<dbReference type="KEGG" id="sita:101761828"/>
<accession>A0A368S383</accession>
<dbReference type="STRING" id="4555.A0A368S383"/>
<protein>
    <submittedName>
        <fullName evidence="3">Uncharacterized protein</fullName>
    </submittedName>
</protein>
<feature type="region of interest" description="Disordered" evidence="2">
    <location>
        <begin position="506"/>
        <end position="534"/>
    </location>
</feature>
<feature type="compositionally biased region" description="Low complexity" evidence="2">
    <location>
        <begin position="33"/>
        <end position="42"/>
    </location>
</feature>
<feature type="compositionally biased region" description="Basic and acidic residues" evidence="2">
    <location>
        <begin position="140"/>
        <end position="149"/>
    </location>
</feature>
<evidence type="ECO:0000256" key="1">
    <source>
        <dbReference type="SAM" id="Coils"/>
    </source>
</evidence>
<proteinExistence type="predicted"/>
<reference evidence="3" key="1">
    <citation type="journal article" date="2012" name="Nat. Biotechnol.">
        <title>Reference genome sequence of the model plant Setaria.</title>
        <authorList>
            <person name="Bennetzen J.L."/>
            <person name="Schmutz J."/>
            <person name="Wang H."/>
            <person name="Percifield R."/>
            <person name="Hawkins J."/>
            <person name="Pontaroli A.C."/>
            <person name="Estep M."/>
            <person name="Feng L."/>
            <person name="Vaughn J.N."/>
            <person name="Grimwood J."/>
            <person name="Jenkins J."/>
            <person name="Barry K."/>
            <person name="Lindquist E."/>
            <person name="Hellsten U."/>
            <person name="Deshpande S."/>
            <person name="Wang X."/>
            <person name="Wu X."/>
            <person name="Mitros T."/>
            <person name="Triplett J."/>
            <person name="Yang X."/>
            <person name="Ye C.Y."/>
            <person name="Mauro-Herrera M."/>
            <person name="Wang L."/>
            <person name="Li P."/>
            <person name="Sharma M."/>
            <person name="Sharma R."/>
            <person name="Ronald P.C."/>
            <person name="Panaud O."/>
            <person name="Kellogg E.A."/>
            <person name="Brutnell T.P."/>
            <person name="Doust A.N."/>
            <person name="Tuskan G.A."/>
            <person name="Rokhsar D."/>
            <person name="Devos K.M."/>
        </authorList>
    </citation>
    <scope>NUCLEOTIDE SEQUENCE [LARGE SCALE GENOMIC DNA]</scope>
    <source>
        <strain evidence="3">Yugu1</strain>
    </source>
</reference>
<gene>
    <name evidence="3" type="ORF">SETIT_7G308500v2</name>
</gene>
<keyword evidence="1" id="KW-0175">Coiled coil</keyword>
<name>A0A368S383_SETIT</name>
<feature type="region of interest" description="Disordered" evidence="2">
    <location>
        <begin position="1"/>
        <end position="250"/>
    </location>
</feature>
<feature type="coiled-coil region" evidence="1">
    <location>
        <begin position="402"/>
        <end position="429"/>
    </location>
</feature>
<dbReference type="PANTHER" id="PTHR34466">
    <property type="entry name" value="OS11G0129800 PROTEIN"/>
    <property type="match status" value="1"/>
</dbReference>